<organism evidence="2 4">
    <name type="scientific">Chryseobacterium indoltheticum</name>
    <dbReference type="NCBI Taxonomy" id="254"/>
    <lineage>
        <taxon>Bacteria</taxon>
        <taxon>Pseudomonadati</taxon>
        <taxon>Bacteroidota</taxon>
        <taxon>Flavobacteriia</taxon>
        <taxon>Flavobacteriales</taxon>
        <taxon>Weeksellaceae</taxon>
        <taxon>Chryseobacterium group</taxon>
        <taxon>Chryseobacterium</taxon>
    </lineage>
</organism>
<dbReference type="GeneID" id="303673673"/>
<dbReference type="EMBL" id="UFVS01000001">
    <property type="protein sequence ID" value="SUX43873.1"/>
    <property type="molecule type" value="Genomic_DNA"/>
</dbReference>
<name>A0A381FBM7_9FLAO</name>
<dbReference type="AlphaFoldDB" id="A0A381FBM7"/>
<protein>
    <submittedName>
        <fullName evidence="2">Uncharacterized protein</fullName>
    </submittedName>
</protein>
<dbReference type="Proteomes" id="UP000185725">
    <property type="component" value="Unassembled WGS sequence"/>
</dbReference>
<dbReference type="EMBL" id="FTMF01000010">
    <property type="protein sequence ID" value="SIQ93201.1"/>
    <property type="molecule type" value="Genomic_DNA"/>
</dbReference>
<keyword evidence="3" id="KW-1185">Reference proteome</keyword>
<sequence>MVPVNKQGSENDVSAFLICESETEEFDQFKKLSNNLLNINDWNVIAGKNPVESYIDNKNQSQLIQENDLAKIKIPKKENKMRNGFAWVQVQKIQIIETEDLKIIVLQMKPHS</sequence>
<dbReference type="RefSeq" id="WP_076561590.1">
    <property type="nucleotide sequence ID" value="NZ_CP033929.1"/>
</dbReference>
<accession>A0A381FBM7</accession>
<reference evidence="1 3" key="1">
    <citation type="submission" date="2017-01" db="EMBL/GenBank/DDBJ databases">
        <authorList>
            <person name="Varghese N."/>
            <person name="Submissions S."/>
        </authorList>
    </citation>
    <scope>NUCLEOTIDE SEQUENCE [LARGE SCALE GENOMIC DNA]</scope>
    <source>
        <strain evidence="1 3">ATCC 27950</strain>
    </source>
</reference>
<gene>
    <name evidence="2" type="ORF">NCTC13560_02249</name>
    <name evidence="1" type="ORF">SAMN05421682_11069</name>
</gene>
<dbReference type="Proteomes" id="UP000255231">
    <property type="component" value="Unassembled WGS sequence"/>
</dbReference>
<reference evidence="2 4" key="2">
    <citation type="submission" date="2018-06" db="EMBL/GenBank/DDBJ databases">
        <authorList>
            <consortium name="Pathogen Informatics"/>
            <person name="Doyle S."/>
        </authorList>
    </citation>
    <scope>NUCLEOTIDE SEQUENCE [LARGE SCALE GENOMIC DNA]</scope>
    <source>
        <strain evidence="2 4">NCTC13560</strain>
    </source>
</reference>
<evidence type="ECO:0000313" key="3">
    <source>
        <dbReference type="Proteomes" id="UP000185725"/>
    </source>
</evidence>
<dbReference type="KEGG" id="cil:EG358_08175"/>
<evidence type="ECO:0000313" key="1">
    <source>
        <dbReference type="EMBL" id="SIQ93201.1"/>
    </source>
</evidence>
<proteinExistence type="predicted"/>
<evidence type="ECO:0000313" key="4">
    <source>
        <dbReference type="Proteomes" id="UP000255231"/>
    </source>
</evidence>
<evidence type="ECO:0000313" key="2">
    <source>
        <dbReference type="EMBL" id="SUX43873.1"/>
    </source>
</evidence>
<dbReference type="OrthoDB" id="947646at2"/>